<gene>
    <name evidence="1" type="ORF">CLV84_4345</name>
</gene>
<evidence type="ECO:0000313" key="1">
    <source>
        <dbReference type="EMBL" id="PPK83798.1"/>
    </source>
</evidence>
<proteinExistence type="predicted"/>
<dbReference type="RefSeq" id="WP_146088908.1">
    <property type="nucleotide sequence ID" value="NZ_PTJC01000012.1"/>
</dbReference>
<organism evidence="1 2">
    <name type="scientific">Neolewinella xylanilytica</name>
    <dbReference type="NCBI Taxonomy" id="1514080"/>
    <lineage>
        <taxon>Bacteria</taxon>
        <taxon>Pseudomonadati</taxon>
        <taxon>Bacteroidota</taxon>
        <taxon>Saprospiria</taxon>
        <taxon>Saprospirales</taxon>
        <taxon>Lewinellaceae</taxon>
        <taxon>Neolewinella</taxon>
    </lineage>
</organism>
<dbReference type="OrthoDB" id="3035407at2"/>
<dbReference type="Proteomes" id="UP000237662">
    <property type="component" value="Unassembled WGS sequence"/>
</dbReference>
<sequence length="235" mass="27704">MYNENGHLDENLRLELYMNQSQNVRNLLKTKKIFIKDINETNRIGKDRELKVKTNLLALLYCTYAEAVLYQIVLTPYGITKSQIEDIDNESSVGTIWKKLINIGFKMIPNYANSNDLKQREGFIINFIDDFIVPPSLIRNKMMHGQWVVALNRNRTKLNNETTINIDNLDYVKIGTWFKSLETVSKIVRELIQSPTKGFHNSYWPLYLRVREDIEKSKNWTYLSKRNLLKNKPKK</sequence>
<reference evidence="1 2" key="1">
    <citation type="submission" date="2018-02" db="EMBL/GenBank/DDBJ databases">
        <title>Genomic Encyclopedia of Archaeal and Bacterial Type Strains, Phase II (KMG-II): from individual species to whole genera.</title>
        <authorList>
            <person name="Goeker M."/>
        </authorList>
    </citation>
    <scope>NUCLEOTIDE SEQUENCE [LARGE SCALE GENOMIC DNA]</scope>
    <source>
        <strain evidence="1 2">DSM 29526</strain>
    </source>
</reference>
<protein>
    <submittedName>
        <fullName evidence="1">Uncharacterized protein</fullName>
    </submittedName>
</protein>
<comment type="caution">
    <text evidence="1">The sequence shown here is derived from an EMBL/GenBank/DDBJ whole genome shotgun (WGS) entry which is preliminary data.</text>
</comment>
<dbReference type="AlphaFoldDB" id="A0A2S6HZP0"/>
<dbReference type="EMBL" id="PTJC01000012">
    <property type="protein sequence ID" value="PPK83798.1"/>
    <property type="molecule type" value="Genomic_DNA"/>
</dbReference>
<accession>A0A2S6HZP0</accession>
<evidence type="ECO:0000313" key="2">
    <source>
        <dbReference type="Proteomes" id="UP000237662"/>
    </source>
</evidence>
<keyword evidence="2" id="KW-1185">Reference proteome</keyword>
<name>A0A2S6HZP0_9BACT</name>